<dbReference type="NCBIfam" id="TIGR00005">
    <property type="entry name" value="rluA_subfam"/>
    <property type="match status" value="1"/>
</dbReference>
<reference evidence="8" key="1">
    <citation type="submission" date="2020-10" db="EMBL/GenBank/DDBJ databases">
        <authorList>
            <person name="Gilroy R."/>
        </authorList>
    </citation>
    <scope>NUCLEOTIDE SEQUENCE</scope>
    <source>
        <strain evidence="8">CHK176-22527</strain>
    </source>
</reference>
<dbReference type="InterPro" id="IPR006145">
    <property type="entry name" value="PsdUridine_synth_RsuA/RluA"/>
</dbReference>
<dbReference type="GO" id="GO:0003723">
    <property type="term" value="F:RNA binding"/>
    <property type="evidence" value="ECO:0007669"/>
    <property type="project" value="UniProtKB-KW"/>
</dbReference>
<dbReference type="PANTHER" id="PTHR21600">
    <property type="entry name" value="MITOCHONDRIAL RNA PSEUDOURIDINE SYNTHASE"/>
    <property type="match status" value="1"/>
</dbReference>
<sequence length="331" mass="37565">MVKFVIAENESNQRLDRFLRKYMARAPLGMIYKIIRKDVKLNGKRASADTVIREGDELTLYISEEKLEELSRPVKKKFSGKQFKVAYEDENLLIVEKPRGLLTHGDSTEKKNTLANQVCGYLMNKGEYEPGKEKSFTPSSVNRLDRNTTGLVIFGKNAETMRTLSEYIRKRRFIRKYYLTIVCGKPDGRMMFDDSIVKDESRNISRIAEKNGEGKKSVTYLTTLIESKDFSIVEAEILTGRTHQIRLHFSNAGFPLVGDSKYGNRRINDMMKKRFGVTSQLLHAYKLVFSEITGKLGYLDGLEVKAGIPKDFADAAAGLGFDPEDLEGLGK</sequence>
<dbReference type="PANTHER" id="PTHR21600:SF83">
    <property type="entry name" value="PSEUDOURIDYLATE SYNTHASE RPUSD4, MITOCHONDRIAL"/>
    <property type="match status" value="1"/>
</dbReference>
<evidence type="ECO:0000256" key="4">
    <source>
        <dbReference type="PIRSR" id="PIRSR606225-1"/>
    </source>
</evidence>
<evidence type="ECO:0000256" key="6">
    <source>
        <dbReference type="RuleBase" id="RU362028"/>
    </source>
</evidence>
<comment type="similarity">
    <text evidence="2 6">Belongs to the pseudouridine synthase RluA family.</text>
</comment>
<feature type="domain" description="RNA-binding S4" evidence="7">
    <location>
        <begin position="13"/>
        <end position="75"/>
    </location>
</feature>
<feature type="active site" evidence="4">
    <location>
        <position position="145"/>
    </location>
</feature>
<dbReference type="GO" id="GO:0000455">
    <property type="term" value="P:enzyme-directed rRNA pseudouridine synthesis"/>
    <property type="evidence" value="ECO:0007669"/>
    <property type="project" value="UniProtKB-ARBA"/>
</dbReference>
<dbReference type="SUPFAM" id="SSF55120">
    <property type="entry name" value="Pseudouridine synthase"/>
    <property type="match status" value="1"/>
</dbReference>
<evidence type="ECO:0000256" key="2">
    <source>
        <dbReference type="ARBA" id="ARBA00010876"/>
    </source>
</evidence>
<dbReference type="PROSITE" id="PS01129">
    <property type="entry name" value="PSI_RLU"/>
    <property type="match status" value="1"/>
</dbReference>
<dbReference type="InterPro" id="IPR020103">
    <property type="entry name" value="PsdUridine_synth_cat_dom_sf"/>
</dbReference>
<dbReference type="InterPro" id="IPR006224">
    <property type="entry name" value="PsdUridine_synth_RluA-like_CS"/>
</dbReference>
<dbReference type="InterPro" id="IPR050188">
    <property type="entry name" value="RluA_PseudoU_synthase"/>
</dbReference>
<evidence type="ECO:0000259" key="7">
    <source>
        <dbReference type="SMART" id="SM00363"/>
    </source>
</evidence>
<name>A0A9D1HCB1_9FIRM</name>
<dbReference type="InterPro" id="IPR006225">
    <property type="entry name" value="PsdUridine_synth_RluC/D"/>
</dbReference>
<dbReference type="GO" id="GO:0120159">
    <property type="term" value="F:rRNA pseudouridine synthase activity"/>
    <property type="evidence" value="ECO:0007669"/>
    <property type="project" value="UniProtKB-ARBA"/>
</dbReference>
<proteinExistence type="inferred from homology"/>
<dbReference type="Proteomes" id="UP000824159">
    <property type="component" value="Unassembled WGS sequence"/>
</dbReference>
<dbReference type="InterPro" id="IPR036986">
    <property type="entry name" value="S4_RNA-bd_sf"/>
</dbReference>
<dbReference type="PROSITE" id="PS50889">
    <property type="entry name" value="S4"/>
    <property type="match status" value="1"/>
</dbReference>
<comment type="catalytic activity">
    <reaction evidence="1 6">
        <text>a uridine in RNA = a pseudouridine in RNA</text>
        <dbReference type="Rhea" id="RHEA:48348"/>
        <dbReference type="Rhea" id="RHEA-COMP:12068"/>
        <dbReference type="Rhea" id="RHEA-COMP:12069"/>
        <dbReference type="ChEBI" id="CHEBI:65314"/>
        <dbReference type="ChEBI" id="CHEBI:65315"/>
    </reaction>
</comment>
<evidence type="ECO:0000313" key="8">
    <source>
        <dbReference type="EMBL" id="HIT99613.1"/>
    </source>
</evidence>
<keyword evidence="5" id="KW-0694">RNA-binding</keyword>
<evidence type="ECO:0000256" key="1">
    <source>
        <dbReference type="ARBA" id="ARBA00000073"/>
    </source>
</evidence>
<gene>
    <name evidence="8" type="ORF">IAD12_05105</name>
</gene>
<accession>A0A9D1HCB1</accession>
<dbReference type="Pfam" id="PF00849">
    <property type="entry name" value="PseudoU_synth_2"/>
    <property type="match status" value="1"/>
</dbReference>
<organism evidence="8 9">
    <name type="scientific">Candidatus Allocopromorpha excrementavium</name>
    <dbReference type="NCBI Taxonomy" id="2840741"/>
    <lineage>
        <taxon>Bacteria</taxon>
        <taxon>Bacillati</taxon>
        <taxon>Bacillota</taxon>
        <taxon>Clostridia</taxon>
        <taxon>Eubacteriales</taxon>
        <taxon>Eubacteriaceae</taxon>
        <taxon>Eubacteriaceae incertae sedis</taxon>
        <taxon>Candidatus Allocopromorpha</taxon>
    </lineage>
</organism>
<dbReference type="EMBL" id="DVLX01000062">
    <property type="protein sequence ID" value="HIT99613.1"/>
    <property type="molecule type" value="Genomic_DNA"/>
</dbReference>
<evidence type="ECO:0000256" key="5">
    <source>
        <dbReference type="PROSITE-ProRule" id="PRU00182"/>
    </source>
</evidence>
<reference evidence="8" key="2">
    <citation type="journal article" date="2021" name="PeerJ">
        <title>Extensive microbial diversity within the chicken gut microbiome revealed by metagenomics and culture.</title>
        <authorList>
            <person name="Gilroy R."/>
            <person name="Ravi A."/>
            <person name="Getino M."/>
            <person name="Pursley I."/>
            <person name="Horton D.L."/>
            <person name="Alikhan N.F."/>
            <person name="Baker D."/>
            <person name="Gharbi K."/>
            <person name="Hall N."/>
            <person name="Watson M."/>
            <person name="Adriaenssens E.M."/>
            <person name="Foster-Nyarko E."/>
            <person name="Jarju S."/>
            <person name="Secka A."/>
            <person name="Antonio M."/>
            <person name="Oren A."/>
            <person name="Chaudhuri R.R."/>
            <person name="La Ragione R."/>
            <person name="Hildebrand F."/>
            <person name="Pallen M.J."/>
        </authorList>
    </citation>
    <scope>NUCLEOTIDE SEQUENCE</scope>
    <source>
        <strain evidence="8">CHK176-22527</strain>
    </source>
</reference>
<keyword evidence="3 6" id="KW-0413">Isomerase</keyword>
<evidence type="ECO:0000256" key="3">
    <source>
        <dbReference type="ARBA" id="ARBA00023235"/>
    </source>
</evidence>
<dbReference type="CDD" id="cd02869">
    <property type="entry name" value="PseudoU_synth_RluA_like"/>
    <property type="match status" value="1"/>
</dbReference>
<dbReference type="Gene3D" id="3.30.2350.10">
    <property type="entry name" value="Pseudouridine synthase"/>
    <property type="match status" value="1"/>
</dbReference>
<comment type="caution">
    <text evidence="8">The sequence shown here is derived from an EMBL/GenBank/DDBJ whole genome shotgun (WGS) entry which is preliminary data.</text>
</comment>
<dbReference type="SMART" id="SM00363">
    <property type="entry name" value="S4"/>
    <property type="match status" value="1"/>
</dbReference>
<dbReference type="AlphaFoldDB" id="A0A9D1HCB1"/>
<dbReference type="Gene3D" id="3.10.290.10">
    <property type="entry name" value="RNA-binding S4 domain"/>
    <property type="match status" value="1"/>
</dbReference>
<protein>
    <recommendedName>
        <fullName evidence="6">Pseudouridine synthase</fullName>
        <ecNumber evidence="6">5.4.99.-</ecNumber>
    </recommendedName>
</protein>
<evidence type="ECO:0000313" key="9">
    <source>
        <dbReference type="Proteomes" id="UP000824159"/>
    </source>
</evidence>
<dbReference type="InterPro" id="IPR002942">
    <property type="entry name" value="S4_RNA-bd"/>
</dbReference>
<dbReference type="EC" id="5.4.99.-" evidence="6"/>
<comment type="function">
    <text evidence="6">Responsible for synthesis of pseudouridine from uracil.</text>
</comment>